<feature type="domain" description="NAD-dependent epimerase/dehydratase" evidence="1">
    <location>
        <begin position="3"/>
        <end position="235"/>
    </location>
</feature>
<dbReference type="InterPro" id="IPR050177">
    <property type="entry name" value="Lipid_A_modif_metabolic_enz"/>
</dbReference>
<protein>
    <submittedName>
        <fullName evidence="2">NAD(P)-dependent oxidoreductase</fullName>
    </submittedName>
</protein>
<dbReference type="InterPro" id="IPR001509">
    <property type="entry name" value="Epimerase_deHydtase"/>
</dbReference>
<sequence length="348" mass="37784">MRILITGNMGYIGPVVAAHFRSVWPDAELIGFDTGYFAQCLTAPDEFPERVLDKQVFGDVRDFPVELLEGVDAVVHLAALSNDPIGARFEKQTEGINYRASVDIASAAAEAGVKSFVFASSCSVYGYAEGGPRKETDTLTPLTAYARSKIATEQALEQLEAPDMAITCLRFATACGQSPRLRLDLVLNDFVATALSTGEIKVLSDGTPWRPLIDVKDMARAMEWAIKREIDNGGSFVAINAGRNENNYQVSQLAEAVAKAIPGTSVSINKDALPDLRSYQVDFTRFAKAAPEHQPAVSLSESIERLVNGLTIAKQAGREVIPAAAKRLTTLERLMDSGRLSDDVRWVN</sequence>
<gene>
    <name evidence="2" type="ORF">FHP24_06210</name>
</gene>
<dbReference type="OrthoDB" id="9795501at2"/>
<reference evidence="2 3" key="1">
    <citation type="submission" date="2019-06" db="EMBL/GenBank/DDBJ databases">
        <title>The draft genome of Rhizobium smilacinae PTYR-5.</title>
        <authorList>
            <person name="Liu L."/>
            <person name="Li L."/>
            <person name="Zhang X."/>
        </authorList>
    </citation>
    <scope>NUCLEOTIDE SEQUENCE [LARGE SCALE GENOMIC DNA]</scope>
    <source>
        <strain evidence="2 3">PTYR-5</strain>
    </source>
</reference>
<dbReference type="EMBL" id="VDMN01000001">
    <property type="protein sequence ID" value="TNM65826.1"/>
    <property type="molecule type" value="Genomic_DNA"/>
</dbReference>
<proteinExistence type="predicted"/>
<name>A0A5C4XQG1_9HYPH</name>
<organism evidence="2 3">
    <name type="scientific">Aliirhizobium smilacinae</name>
    <dbReference type="NCBI Taxonomy" id="1395944"/>
    <lineage>
        <taxon>Bacteria</taxon>
        <taxon>Pseudomonadati</taxon>
        <taxon>Pseudomonadota</taxon>
        <taxon>Alphaproteobacteria</taxon>
        <taxon>Hyphomicrobiales</taxon>
        <taxon>Rhizobiaceae</taxon>
        <taxon>Aliirhizobium</taxon>
    </lineage>
</organism>
<dbReference type="Gene3D" id="3.40.50.720">
    <property type="entry name" value="NAD(P)-binding Rossmann-like Domain"/>
    <property type="match status" value="1"/>
</dbReference>
<dbReference type="SUPFAM" id="SSF51735">
    <property type="entry name" value="NAD(P)-binding Rossmann-fold domains"/>
    <property type="match status" value="1"/>
</dbReference>
<dbReference type="InterPro" id="IPR036291">
    <property type="entry name" value="NAD(P)-bd_dom_sf"/>
</dbReference>
<dbReference type="PANTHER" id="PTHR43245:SF23">
    <property type="entry name" value="NAD(P)-BINDING DOMAIN-CONTAINING PROTEIN"/>
    <property type="match status" value="1"/>
</dbReference>
<evidence type="ECO:0000313" key="3">
    <source>
        <dbReference type="Proteomes" id="UP000311605"/>
    </source>
</evidence>
<dbReference type="Proteomes" id="UP000311605">
    <property type="component" value="Unassembled WGS sequence"/>
</dbReference>
<dbReference type="CDD" id="cd08946">
    <property type="entry name" value="SDR_e"/>
    <property type="match status" value="1"/>
</dbReference>
<comment type="caution">
    <text evidence="2">The sequence shown here is derived from an EMBL/GenBank/DDBJ whole genome shotgun (WGS) entry which is preliminary data.</text>
</comment>
<accession>A0A5C4XQG1</accession>
<dbReference type="AlphaFoldDB" id="A0A5C4XQG1"/>
<evidence type="ECO:0000313" key="2">
    <source>
        <dbReference type="EMBL" id="TNM65826.1"/>
    </source>
</evidence>
<keyword evidence="3" id="KW-1185">Reference proteome</keyword>
<dbReference type="RefSeq" id="WP_139674358.1">
    <property type="nucleotide sequence ID" value="NZ_VDMN01000001.1"/>
</dbReference>
<dbReference type="PANTHER" id="PTHR43245">
    <property type="entry name" value="BIFUNCTIONAL POLYMYXIN RESISTANCE PROTEIN ARNA"/>
    <property type="match status" value="1"/>
</dbReference>
<evidence type="ECO:0000259" key="1">
    <source>
        <dbReference type="Pfam" id="PF01370"/>
    </source>
</evidence>
<dbReference type="Pfam" id="PF01370">
    <property type="entry name" value="Epimerase"/>
    <property type="match status" value="1"/>
</dbReference>